<accession>A0ABW1E0P1</accession>
<proteinExistence type="inferred from homology"/>
<comment type="subcellular location">
    <subcellularLocation>
        <location evidence="1">Cell membrane</location>
        <topology evidence="1">Multi-pass membrane protein</topology>
    </subcellularLocation>
</comment>
<feature type="transmembrane region" description="Helical" evidence="7">
    <location>
        <begin position="20"/>
        <end position="41"/>
    </location>
</feature>
<evidence type="ECO:0000256" key="5">
    <source>
        <dbReference type="ARBA" id="ARBA00022989"/>
    </source>
</evidence>
<dbReference type="Proteomes" id="UP001596180">
    <property type="component" value="Unassembled WGS sequence"/>
</dbReference>
<dbReference type="EMBL" id="JBHSOA010000050">
    <property type="protein sequence ID" value="MFC5854442.1"/>
    <property type="molecule type" value="Genomic_DNA"/>
</dbReference>
<name>A0ABW1E0P1_9ACTN</name>
<dbReference type="InterPro" id="IPR032808">
    <property type="entry name" value="DoxX"/>
</dbReference>
<dbReference type="PANTHER" id="PTHR33452:SF4">
    <property type="entry name" value="BLL4328 PROTEIN"/>
    <property type="match status" value="1"/>
</dbReference>
<evidence type="ECO:0000256" key="2">
    <source>
        <dbReference type="ARBA" id="ARBA00006679"/>
    </source>
</evidence>
<organism evidence="8 9">
    <name type="scientific">Streptomyces chlorus</name>
    <dbReference type="NCBI Taxonomy" id="887452"/>
    <lineage>
        <taxon>Bacteria</taxon>
        <taxon>Bacillati</taxon>
        <taxon>Actinomycetota</taxon>
        <taxon>Actinomycetes</taxon>
        <taxon>Kitasatosporales</taxon>
        <taxon>Streptomycetaceae</taxon>
        <taxon>Streptomyces</taxon>
    </lineage>
</organism>
<gene>
    <name evidence="8" type="ORF">ACFPZI_22385</name>
</gene>
<protein>
    <submittedName>
        <fullName evidence="8">DoxX family protein</fullName>
    </submittedName>
</protein>
<feature type="transmembrane region" description="Helical" evidence="7">
    <location>
        <begin position="53"/>
        <end position="71"/>
    </location>
</feature>
<keyword evidence="6 7" id="KW-0472">Membrane</keyword>
<evidence type="ECO:0000256" key="6">
    <source>
        <dbReference type="ARBA" id="ARBA00023136"/>
    </source>
</evidence>
<evidence type="ECO:0000256" key="3">
    <source>
        <dbReference type="ARBA" id="ARBA00022475"/>
    </source>
</evidence>
<evidence type="ECO:0000313" key="8">
    <source>
        <dbReference type="EMBL" id="MFC5854442.1"/>
    </source>
</evidence>
<evidence type="ECO:0000313" key="9">
    <source>
        <dbReference type="Proteomes" id="UP001596180"/>
    </source>
</evidence>
<sequence>MSTARFSDWLTTRRPLVLGLFRMVLGILFTSEGAATVFGVLDRTASPVGDWPFWYAGVIELACGVLVLLGVTTRSAAFISSGIMAFAYFTEHQKNGLFPLQNGGLAPALFCWGFLLIVFFGPGALSLSGLVPGLVGRGETDVRPTARPEPEPRVGE</sequence>
<evidence type="ECO:0000256" key="7">
    <source>
        <dbReference type="SAM" id="Phobius"/>
    </source>
</evidence>
<dbReference type="RefSeq" id="WP_381365758.1">
    <property type="nucleotide sequence ID" value="NZ_JBHSOA010000050.1"/>
</dbReference>
<keyword evidence="3" id="KW-1003">Cell membrane</keyword>
<evidence type="ECO:0000256" key="1">
    <source>
        <dbReference type="ARBA" id="ARBA00004651"/>
    </source>
</evidence>
<keyword evidence="5 7" id="KW-1133">Transmembrane helix</keyword>
<dbReference type="Pfam" id="PF07681">
    <property type="entry name" value="DoxX"/>
    <property type="match status" value="1"/>
</dbReference>
<feature type="transmembrane region" description="Helical" evidence="7">
    <location>
        <begin position="104"/>
        <end position="125"/>
    </location>
</feature>
<evidence type="ECO:0000256" key="4">
    <source>
        <dbReference type="ARBA" id="ARBA00022692"/>
    </source>
</evidence>
<reference evidence="9" key="1">
    <citation type="journal article" date="2019" name="Int. J. Syst. Evol. Microbiol.">
        <title>The Global Catalogue of Microorganisms (GCM) 10K type strain sequencing project: providing services to taxonomists for standard genome sequencing and annotation.</title>
        <authorList>
            <consortium name="The Broad Institute Genomics Platform"/>
            <consortium name="The Broad Institute Genome Sequencing Center for Infectious Disease"/>
            <person name="Wu L."/>
            <person name="Ma J."/>
        </authorList>
    </citation>
    <scope>NUCLEOTIDE SEQUENCE [LARGE SCALE GENOMIC DNA]</scope>
    <source>
        <strain evidence="9">JCM 10411</strain>
    </source>
</reference>
<dbReference type="InterPro" id="IPR051907">
    <property type="entry name" value="DoxX-like_oxidoreductase"/>
</dbReference>
<comment type="caution">
    <text evidence="8">The sequence shown here is derived from an EMBL/GenBank/DDBJ whole genome shotgun (WGS) entry which is preliminary data.</text>
</comment>
<keyword evidence="9" id="KW-1185">Reference proteome</keyword>
<keyword evidence="4 7" id="KW-0812">Transmembrane</keyword>
<dbReference type="PANTHER" id="PTHR33452">
    <property type="entry name" value="OXIDOREDUCTASE CATD-RELATED"/>
    <property type="match status" value="1"/>
</dbReference>
<comment type="similarity">
    <text evidence="2">Belongs to the DoxX family.</text>
</comment>